<evidence type="ECO:0000313" key="3">
    <source>
        <dbReference type="EMBL" id="NMM43861.1"/>
    </source>
</evidence>
<dbReference type="Pfam" id="PF08495">
    <property type="entry name" value="FIST"/>
    <property type="match status" value="1"/>
</dbReference>
<keyword evidence="3" id="KW-0418">Kinase</keyword>
<sequence length="386" mass="40821">MTVSSDFLAAQATGETWQDAVGAILPVLKDAGPEHRLGMVYMTPPYAPHAAQIEILLRQATGVRHWIGAVGLGTVGPALTDAGDDGAYGESYGVPGLSVMLCPFPEDSFRIFSGVVGDTDRITETHADWMSGGVPPVVLAHGDSGNELLLSLMEDVVQETDGFLIGGLSAAEGPGSQIADGPDGKGLSGALLSMEKIPLQTALSQGCSPIGPVRTITAGADNVLLEIDGEPALDVFKEDIGDVLARDLRRCAGYIFAALPVEGSDQSDYTVRNLVAIDPENKALAIGAHIGPGSKILFCRRDPDTAVMDMKRMLENLKSRIGERPIRGGLYVSCAARGPNQFSDPARETQLIEDVLGSFPLTGFFAQGEFCRDRLYAYTGVLTVFL</sequence>
<evidence type="ECO:0000313" key="4">
    <source>
        <dbReference type="Proteomes" id="UP000539372"/>
    </source>
</evidence>
<accession>A0A7Y0DZS6</accession>
<feature type="domain" description="FIST C-domain" evidence="2">
    <location>
        <begin position="232"/>
        <end position="373"/>
    </location>
</feature>
<gene>
    <name evidence="3" type="ORF">HH303_05190</name>
</gene>
<dbReference type="PANTHER" id="PTHR14939:SF5">
    <property type="entry name" value="F-BOX ONLY PROTEIN 22"/>
    <property type="match status" value="1"/>
</dbReference>
<dbReference type="AlphaFoldDB" id="A0A7Y0DZS6"/>
<dbReference type="InterPro" id="IPR013702">
    <property type="entry name" value="FIST_domain_N"/>
</dbReference>
<name>A0A7Y0DZS6_9PROT</name>
<dbReference type="PANTHER" id="PTHR14939">
    <property type="entry name" value="F-BOX ONLY PROTEIN 22"/>
    <property type="match status" value="1"/>
</dbReference>
<keyword evidence="3" id="KW-0808">Transferase</keyword>
<dbReference type="SMART" id="SM00897">
    <property type="entry name" value="FIST"/>
    <property type="match status" value="1"/>
</dbReference>
<evidence type="ECO:0000259" key="2">
    <source>
        <dbReference type="SMART" id="SM01204"/>
    </source>
</evidence>
<dbReference type="EMBL" id="JABBNT010000001">
    <property type="protein sequence ID" value="NMM43861.1"/>
    <property type="molecule type" value="Genomic_DNA"/>
</dbReference>
<reference evidence="3 4" key="1">
    <citation type="submission" date="2020-04" db="EMBL/GenBank/DDBJ databases">
        <title>Rhodospirillaceae bacterium KN72 isolated from deep sea.</title>
        <authorList>
            <person name="Zhang D.-C."/>
        </authorList>
    </citation>
    <scope>NUCLEOTIDE SEQUENCE [LARGE SCALE GENOMIC DNA]</scope>
    <source>
        <strain evidence="3 4">KN72</strain>
    </source>
</reference>
<proteinExistence type="predicted"/>
<dbReference type="RefSeq" id="WP_169624100.1">
    <property type="nucleotide sequence ID" value="NZ_JABBNT010000001.1"/>
</dbReference>
<dbReference type="Pfam" id="PF10442">
    <property type="entry name" value="FIST_C"/>
    <property type="match status" value="1"/>
</dbReference>
<protein>
    <submittedName>
        <fullName evidence="3">Histidine kinase</fullName>
    </submittedName>
</protein>
<dbReference type="GO" id="GO:0016301">
    <property type="term" value="F:kinase activity"/>
    <property type="evidence" value="ECO:0007669"/>
    <property type="project" value="UniProtKB-KW"/>
</dbReference>
<comment type="caution">
    <text evidence="3">The sequence shown here is derived from an EMBL/GenBank/DDBJ whole genome shotgun (WGS) entry which is preliminary data.</text>
</comment>
<evidence type="ECO:0000259" key="1">
    <source>
        <dbReference type="SMART" id="SM00897"/>
    </source>
</evidence>
<feature type="domain" description="FIST" evidence="1">
    <location>
        <begin position="35"/>
        <end position="231"/>
    </location>
</feature>
<dbReference type="SMART" id="SM01204">
    <property type="entry name" value="FIST_C"/>
    <property type="match status" value="1"/>
</dbReference>
<keyword evidence="4" id="KW-1185">Reference proteome</keyword>
<dbReference type="Proteomes" id="UP000539372">
    <property type="component" value="Unassembled WGS sequence"/>
</dbReference>
<organism evidence="3 4">
    <name type="scientific">Pacificispira spongiicola</name>
    <dbReference type="NCBI Taxonomy" id="2729598"/>
    <lineage>
        <taxon>Bacteria</taxon>
        <taxon>Pseudomonadati</taxon>
        <taxon>Pseudomonadota</taxon>
        <taxon>Alphaproteobacteria</taxon>
        <taxon>Rhodospirillales</taxon>
        <taxon>Rhodospirillaceae</taxon>
        <taxon>Pacificispira</taxon>
    </lineage>
</organism>
<dbReference type="InterPro" id="IPR019494">
    <property type="entry name" value="FIST_C"/>
</dbReference>